<gene>
    <name evidence="1" type="ORF">JYB87_17165</name>
</gene>
<reference evidence="1 2" key="1">
    <citation type="submission" date="2021-03" db="EMBL/GenBank/DDBJ databases">
        <title>Novel species identification of genus Shewanella.</title>
        <authorList>
            <person name="Liu G."/>
            <person name="Zhang Q."/>
        </authorList>
    </citation>
    <scope>NUCLEOTIDE SEQUENCE [LARGE SCALE GENOMIC DNA]</scope>
    <source>
        <strain evidence="1 2">FJAT-51800</strain>
    </source>
</reference>
<evidence type="ECO:0008006" key="3">
    <source>
        <dbReference type="Google" id="ProtNLM"/>
    </source>
</evidence>
<proteinExistence type="predicted"/>
<keyword evidence="2" id="KW-1185">Reference proteome</keyword>
<protein>
    <recommendedName>
        <fullName evidence="3">DUF4224 domain-containing protein</fullName>
    </recommendedName>
</protein>
<dbReference type="EMBL" id="CP071503">
    <property type="protein sequence ID" value="QSX33424.1"/>
    <property type="molecule type" value="Genomic_DNA"/>
</dbReference>
<evidence type="ECO:0000313" key="2">
    <source>
        <dbReference type="Proteomes" id="UP000662770"/>
    </source>
</evidence>
<accession>A0ABX7QQ79</accession>
<sequence>MVHLQEKYQERRRTAVPNEEVWHSLNAEQKMALYRLQGYGYRLLFVRQLFAGPLAIIAQFDQLATISSDGAVDLSPSITLRA</sequence>
<name>A0ABX7QQ79_9GAMM</name>
<evidence type="ECO:0000313" key="1">
    <source>
        <dbReference type="EMBL" id="QSX33424.1"/>
    </source>
</evidence>
<dbReference type="Proteomes" id="UP000662770">
    <property type="component" value="Chromosome"/>
</dbReference>
<organism evidence="1 2">
    <name type="scientific">Shewanella avicenniae</name>
    <dbReference type="NCBI Taxonomy" id="2814294"/>
    <lineage>
        <taxon>Bacteria</taxon>
        <taxon>Pseudomonadati</taxon>
        <taxon>Pseudomonadota</taxon>
        <taxon>Gammaproteobacteria</taxon>
        <taxon>Alteromonadales</taxon>
        <taxon>Shewanellaceae</taxon>
        <taxon>Shewanella</taxon>
    </lineage>
</organism>